<dbReference type="Gene3D" id="3.30.420.10">
    <property type="entry name" value="Ribonuclease H-like superfamily/Ribonuclease H"/>
    <property type="match status" value="1"/>
</dbReference>
<proteinExistence type="predicted"/>
<dbReference type="AlphaFoldDB" id="A0AAV8DGG7"/>
<name>A0AAV8DGG7_9POAL</name>
<evidence type="ECO:0000259" key="2">
    <source>
        <dbReference type="Pfam" id="PF13966"/>
    </source>
</evidence>
<comment type="caution">
    <text evidence="3">The sequence shown here is derived from an EMBL/GenBank/DDBJ whole genome shotgun (WGS) entry which is preliminary data.</text>
</comment>
<gene>
    <name evidence="3" type="ORF">LUZ62_076083</name>
</gene>
<reference evidence="3" key="1">
    <citation type="submission" date="2022-08" db="EMBL/GenBank/DDBJ databases">
        <authorList>
            <person name="Marques A."/>
        </authorList>
    </citation>
    <scope>NUCLEOTIDE SEQUENCE</scope>
    <source>
        <strain evidence="3">RhyPub2mFocal</strain>
        <tissue evidence="3">Leaves</tissue>
    </source>
</reference>
<evidence type="ECO:0008006" key="5">
    <source>
        <dbReference type="Google" id="ProtNLM"/>
    </source>
</evidence>
<dbReference type="Pfam" id="PF13456">
    <property type="entry name" value="RVT_3"/>
    <property type="match status" value="1"/>
</dbReference>
<keyword evidence="4" id="KW-1185">Reference proteome</keyword>
<dbReference type="PANTHER" id="PTHR34146">
    <property type="entry name" value="POLYNUCLEOTIDYL TRANSFERASE, RIBONUCLEASE H-LIKE SUPERFAMILY PROTEIN-RELATED"/>
    <property type="match status" value="1"/>
</dbReference>
<dbReference type="GO" id="GO:0004523">
    <property type="term" value="F:RNA-DNA hybrid ribonuclease activity"/>
    <property type="evidence" value="ECO:0007669"/>
    <property type="project" value="InterPro"/>
</dbReference>
<dbReference type="EMBL" id="JAMFTS010000004">
    <property type="protein sequence ID" value="KAJ4765708.1"/>
    <property type="molecule type" value="Genomic_DNA"/>
</dbReference>
<dbReference type="InterPro" id="IPR002156">
    <property type="entry name" value="RNaseH_domain"/>
</dbReference>
<dbReference type="CDD" id="cd06222">
    <property type="entry name" value="RNase_H_like"/>
    <property type="match status" value="1"/>
</dbReference>
<sequence>MREVFRNQVRWQLGNGSKVLALSQPWFDWSVQWEATHADRKLKVSSVVDERSPYQVQRIVAISNKPDAQSQVEDTLIWKNSQSGKYSVKEGYKEQTKQTNGLAGSNVQWNFIWKCKNIIPKIKIFLWRLLHKGLPLATNMHARMSNFSPACQRCHEENEFEMHCMFFRNTSRQVWFASPLGVRVHALPMDIVNTVQQMMGTLDEEGIKIFAQTLWEIWKQRNKVVMEHSPFDMREVLQRVQVACNPCQERINEGHTGGTRMHEKYEYCSEGWQVIVDASWDTSNNAGGAYVLYHRGCLHSVGLHHFEVHNPFHAEASALKEAMSYAYDKMGLAREIRVQFFSDCMNLVGAVNQEDLTELPSWRAKDTVQQIITRLEEGYEGLDIEFVQRGAVQQAHELANVARRNKISYQGTTHMALHQHARISNCIDENFFQ</sequence>
<accession>A0AAV8DGG7</accession>
<dbReference type="InterPro" id="IPR026960">
    <property type="entry name" value="RVT-Znf"/>
</dbReference>
<dbReference type="PANTHER" id="PTHR34146:SF3">
    <property type="entry name" value="POLYNUCLEOTIDYL TRANSFERASE, RIBONUCLEASE H-LIKE SUPERFAMILY PROTEIN"/>
    <property type="match status" value="1"/>
</dbReference>
<dbReference type="GO" id="GO:0003676">
    <property type="term" value="F:nucleic acid binding"/>
    <property type="evidence" value="ECO:0007669"/>
    <property type="project" value="InterPro"/>
</dbReference>
<evidence type="ECO:0000313" key="4">
    <source>
        <dbReference type="Proteomes" id="UP001140206"/>
    </source>
</evidence>
<feature type="domain" description="Reverse transcriptase zinc-binding" evidence="2">
    <location>
        <begin position="86"/>
        <end position="175"/>
    </location>
</feature>
<dbReference type="Proteomes" id="UP001140206">
    <property type="component" value="Chromosome 4"/>
</dbReference>
<dbReference type="InterPro" id="IPR012337">
    <property type="entry name" value="RNaseH-like_sf"/>
</dbReference>
<organism evidence="3 4">
    <name type="scientific">Rhynchospora pubera</name>
    <dbReference type="NCBI Taxonomy" id="906938"/>
    <lineage>
        <taxon>Eukaryota</taxon>
        <taxon>Viridiplantae</taxon>
        <taxon>Streptophyta</taxon>
        <taxon>Embryophyta</taxon>
        <taxon>Tracheophyta</taxon>
        <taxon>Spermatophyta</taxon>
        <taxon>Magnoliopsida</taxon>
        <taxon>Liliopsida</taxon>
        <taxon>Poales</taxon>
        <taxon>Cyperaceae</taxon>
        <taxon>Cyperoideae</taxon>
        <taxon>Rhynchosporeae</taxon>
        <taxon>Rhynchospora</taxon>
    </lineage>
</organism>
<dbReference type="SUPFAM" id="SSF53098">
    <property type="entry name" value="Ribonuclease H-like"/>
    <property type="match status" value="1"/>
</dbReference>
<feature type="domain" description="RNase H type-1" evidence="1">
    <location>
        <begin position="277"/>
        <end position="401"/>
    </location>
</feature>
<evidence type="ECO:0000259" key="1">
    <source>
        <dbReference type="Pfam" id="PF13456"/>
    </source>
</evidence>
<dbReference type="Pfam" id="PF13966">
    <property type="entry name" value="zf-RVT"/>
    <property type="match status" value="1"/>
</dbReference>
<protein>
    <recommendedName>
        <fullName evidence="5">Reverse transcriptase zinc-binding domain-containing protein</fullName>
    </recommendedName>
</protein>
<dbReference type="InterPro" id="IPR036397">
    <property type="entry name" value="RNaseH_sf"/>
</dbReference>
<evidence type="ECO:0000313" key="3">
    <source>
        <dbReference type="EMBL" id="KAJ4765708.1"/>
    </source>
</evidence>
<dbReference type="InterPro" id="IPR044730">
    <property type="entry name" value="RNase_H-like_dom_plant"/>
</dbReference>